<sequence>MQNSQKSNEQMKFDSFVLKNQIDNKWQYKQKKKKRLLSKIAFGSSQERQQNIRSPQLLDYQINYLSVLPHARNVLISKNERTQRSITEISKSYHYPINVKFPTINQQHIQENIKPCIFQVKEYTPKLYDDLPYTSDQLKEFFNQLTSKHKVKKPDQYFIF</sequence>
<dbReference type="EMBL" id="CAJJDM010000030">
    <property type="protein sequence ID" value="CAD8061209.1"/>
    <property type="molecule type" value="Genomic_DNA"/>
</dbReference>
<accession>A0A8S1L0G4</accession>
<name>A0A8S1L0G4_PARPR</name>
<dbReference type="OMA" id="ENIKPCH"/>
<reference evidence="1" key="1">
    <citation type="submission" date="2021-01" db="EMBL/GenBank/DDBJ databases">
        <authorList>
            <consortium name="Genoscope - CEA"/>
            <person name="William W."/>
        </authorList>
    </citation>
    <scope>NUCLEOTIDE SEQUENCE</scope>
</reference>
<keyword evidence="2" id="KW-1185">Reference proteome</keyword>
<protein>
    <submittedName>
        <fullName evidence="1">Uncharacterized protein</fullName>
    </submittedName>
</protein>
<dbReference type="AlphaFoldDB" id="A0A8S1L0G4"/>
<gene>
    <name evidence="1" type="ORF">PPRIM_AZ9-3.1.T0310194</name>
</gene>
<proteinExistence type="predicted"/>
<dbReference type="Proteomes" id="UP000688137">
    <property type="component" value="Unassembled WGS sequence"/>
</dbReference>
<comment type="caution">
    <text evidence="1">The sequence shown here is derived from an EMBL/GenBank/DDBJ whole genome shotgun (WGS) entry which is preliminary data.</text>
</comment>
<organism evidence="1 2">
    <name type="scientific">Paramecium primaurelia</name>
    <dbReference type="NCBI Taxonomy" id="5886"/>
    <lineage>
        <taxon>Eukaryota</taxon>
        <taxon>Sar</taxon>
        <taxon>Alveolata</taxon>
        <taxon>Ciliophora</taxon>
        <taxon>Intramacronucleata</taxon>
        <taxon>Oligohymenophorea</taxon>
        <taxon>Peniculida</taxon>
        <taxon>Parameciidae</taxon>
        <taxon>Paramecium</taxon>
    </lineage>
</organism>
<evidence type="ECO:0000313" key="1">
    <source>
        <dbReference type="EMBL" id="CAD8061209.1"/>
    </source>
</evidence>
<evidence type="ECO:0000313" key="2">
    <source>
        <dbReference type="Proteomes" id="UP000688137"/>
    </source>
</evidence>